<feature type="region of interest" description="Disordered" evidence="4">
    <location>
        <begin position="727"/>
        <end position="894"/>
    </location>
</feature>
<evidence type="ECO:0000313" key="6">
    <source>
        <dbReference type="EMBL" id="KAK3525607.1"/>
    </source>
</evidence>
<dbReference type="Gene3D" id="3.30.70.270">
    <property type="match status" value="1"/>
</dbReference>
<evidence type="ECO:0000259" key="5">
    <source>
        <dbReference type="PROSITE" id="PS50878"/>
    </source>
</evidence>
<keyword evidence="3" id="KW-0175">Coiled coil</keyword>
<dbReference type="PROSITE" id="PS50878">
    <property type="entry name" value="RT_POL"/>
    <property type="match status" value="1"/>
</dbReference>
<dbReference type="InterPro" id="IPR043502">
    <property type="entry name" value="DNA/RNA_pol_sf"/>
</dbReference>
<dbReference type="GO" id="GO:0004523">
    <property type="term" value="F:RNA-DNA hybrid ribonuclease activity"/>
    <property type="evidence" value="ECO:0007669"/>
    <property type="project" value="UniProtKB-EC"/>
</dbReference>
<protein>
    <recommendedName>
        <fullName evidence="2">ribonuclease H</fullName>
        <ecNumber evidence="2">3.1.26.4</ecNumber>
    </recommendedName>
</protein>
<dbReference type="Pfam" id="PF00078">
    <property type="entry name" value="RVT_1"/>
    <property type="match status" value="1"/>
</dbReference>
<dbReference type="Proteomes" id="UP001274896">
    <property type="component" value="Unassembled WGS sequence"/>
</dbReference>
<dbReference type="EMBL" id="JAUCMX010000013">
    <property type="protein sequence ID" value="KAK3525607.1"/>
    <property type="molecule type" value="Genomic_DNA"/>
</dbReference>
<evidence type="ECO:0000313" key="7">
    <source>
        <dbReference type="Proteomes" id="UP001274896"/>
    </source>
</evidence>
<dbReference type="SUPFAM" id="SSF56672">
    <property type="entry name" value="DNA/RNA polymerases"/>
    <property type="match status" value="1"/>
</dbReference>
<organism evidence="6 7">
    <name type="scientific">Hemibagrus guttatus</name>
    <dbReference type="NCBI Taxonomy" id="175788"/>
    <lineage>
        <taxon>Eukaryota</taxon>
        <taxon>Metazoa</taxon>
        <taxon>Chordata</taxon>
        <taxon>Craniata</taxon>
        <taxon>Vertebrata</taxon>
        <taxon>Euteleostomi</taxon>
        <taxon>Actinopterygii</taxon>
        <taxon>Neopterygii</taxon>
        <taxon>Teleostei</taxon>
        <taxon>Ostariophysi</taxon>
        <taxon>Siluriformes</taxon>
        <taxon>Bagridae</taxon>
        <taxon>Hemibagrus</taxon>
    </lineage>
</organism>
<comment type="caution">
    <text evidence="6">The sequence shown here is derived from an EMBL/GenBank/DDBJ whole genome shotgun (WGS) entry which is preliminary data.</text>
</comment>
<evidence type="ECO:0000256" key="2">
    <source>
        <dbReference type="ARBA" id="ARBA00012180"/>
    </source>
</evidence>
<dbReference type="PANTHER" id="PTHR47027">
    <property type="entry name" value="REVERSE TRANSCRIPTASE DOMAIN-CONTAINING PROTEIN"/>
    <property type="match status" value="1"/>
</dbReference>
<keyword evidence="7" id="KW-1185">Reference proteome</keyword>
<dbReference type="AlphaFoldDB" id="A0AAE0QLH9"/>
<dbReference type="EC" id="3.1.26.4" evidence="2"/>
<dbReference type="CDD" id="cd01650">
    <property type="entry name" value="RT_nLTR_like"/>
    <property type="match status" value="1"/>
</dbReference>
<dbReference type="InterPro" id="IPR043128">
    <property type="entry name" value="Rev_trsase/Diguanyl_cyclase"/>
</dbReference>
<sequence>MVVCRMTLMVWKKKRSEIEKKTKWWKLEKEECCEKFRQKLRQALGGQVVLPDDWETTAEVIRETGRKVLGVSSGRRKEDKETWWWNEEVQDSIQRKRLAKKKWDMDRTEENRQEYKELQRRVKKEMSKAKQKAYDELYTRLDTREGEKDLYRLARQRDRDGKDVQQVRVIKDRDGRVLTSEESVQRRWKEYFEELMNEENERKKRVEGVNSVEQKVDKIRKDEVRKALKRMKSGKAVGPDDIPVEVWKCLGEAAVEFLTSLFNRVLESERMPEEWRSVLVPIFKNKGDVQSCSNYRGIKLMSHTMKVWERVVEARLRKVVEICEQQYGFMPRKSTTDVIFALRILMEKYRDGQRELHCVFVDLEKAYDRVPREELWYCMRKSGVAEKYVRVVQDMYERSRTVVRCAVGQTEEFNVEVGLHQGSALSPFLFAIVMDQLSEEVRQESPWTMMFANDIVICSESREQVEENLERWRFALERRGMKVSRSKTEYMCVNEREKSGTVRLQDEEVKKVQEFKYLGSTVQSNGECGKEVTKRVQAGWNGWRKVPGVLCDRKISARIKGKVYRTVVRPAMLYGLETVSLRKRQESELEVAELKMLRFPLGVTRLDRIRNEYIRGTAYVGRLGDKVRENRLRWFGHVQRRESEYIGRRMLDMELPGRSSPVKKVMLSNVPPFTSDEAIGKELSRYGQMVSPIKKIPLGCKSPLVKHLVSFRRMVVMVYKEGVDWTSCSSDRGVSERPGQEAAEPAGVVSPAAAVRTAAKGPGAHAAPDLTESEPQAQPAAQKPTGATPAPEKPCTAEPSAAEPRSAQPDQKKPWSTEKGSVGSGAVLEPPALTEAGTEVQVNRMETPDTTPVQGDGGDMDMIDEPVFRVPNKRKKQGKGQGKKQAKKETKVEE</sequence>
<reference evidence="6" key="1">
    <citation type="submission" date="2023-06" db="EMBL/GenBank/DDBJ databases">
        <title>Male Hemibagrus guttatus genome.</title>
        <authorList>
            <person name="Bian C."/>
        </authorList>
    </citation>
    <scope>NUCLEOTIDE SEQUENCE</scope>
    <source>
        <strain evidence="6">Male_cb2023</strain>
        <tissue evidence="6">Muscle</tissue>
    </source>
</reference>
<accession>A0AAE0QLH9</accession>
<dbReference type="PANTHER" id="PTHR47027:SF28">
    <property type="entry name" value="ENDONUCLEASE-REVERSE TRANSCRIPTASE"/>
    <property type="match status" value="1"/>
</dbReference>
<feature type="domain" description="Reverse transcriptase" evidence="5">
    <location>
        <begin position="263"/>
        <end position="522"/>
    </location>
</feature>
<feature type="coiled-coil region" evidence="3">
    <location>
        <begin position="98"/>
        <end position="132"/>
    </location>
</feature>
<evidence type="ECO:0000256" key="3">
    <source>
        <dbReference type="SAM" id="Coils"/>
    </source>
</evidence>
<gene>
    <name evidence="6" type="ORF">QTP70_000418</name>
</gene>
<proteinExistence type="inferred from homology"/>
<evidence type="ECO:0000256" key="4">
    <source>
        <dbReference type="SAM" id="MobiDB-lite"/>
    </source>
</evidence>
<comment type="similarity">
    <text evidence="1">Belongs to the beta type-B retroviral polymerase family. HERV class-II K(HML-2) pol subfamily.</text>
</comment>
<name>A0AAE0QLH9_9TELE</name>
<feature type="compositionally biased region" description="Basic residues" evidence="4">
    <location>
        <begin position="871"/>
        <end position="886"/>
    </location>
</feature>
<dbReference type="InterPro" id="IPR000477">
    <property type="entry name" value="RT_dom"/>
</dbReference>
<evidence type="ECO:0000256" key="1">
    <source>
        <dbReference type="ARBA" id="ARBA00010879"/>
    </source>
</evidence>